<dbReference type="Proteomes" id="UP000831701">
    <property type="component" value="Chromosome 17"/>
</dbReference>
<sequence>GHGMSPRWGGRSLSFVREVERYRLEIVGLTSTHSLGSGTQLLERGWTLHYSGVALGWLASWCGLAYNSPAQPPCVGVHPRVNERVTSLRLRVGDRSLAVVCAYGPNSSTEYPGLLGVPGREEEVGQTWQTQTYCEKVCWERLAETSVRETGDIESEWTMFSASIVDACGKIRSCGHKVSGACCGRQPSIF</sequence>
<name>A0ACB8VX72_9TELE</name>
<accession>A0ACB8VX72</accession>
<protein>
    <submittedName>
        <fullName evidence="1">Uncharacterized protein</fullName>
    </submittedName>
</protein>
<reference evidence="1" key="1">
    <citation type="submission" date="2022-04" db="EMBL/GenBank/DDBJ databases">
        <title>Jade perch genome.</title>
        <authorList>
            <person name="Chao B."/>
        </authorList>
    </citation>
    <scope>NUCLEOTIDE SEQUENCE</scope>
    <source>
        <strain evidence="1">CB-2022</strain>
    </source>
</reference>
<feature type="non-terminal residue" evidence="1">
    <location>
        <position position="1"/>
    </location>
</feature>
<organism evidence="1 2">
    <name type="scientific">Scortum barcoo</name>
    <name type="common">barcoo grunter</name>
    <dbReference type="NCBI Taxonomy" id="214431"/>
    <lineage>
        <taxon>Eukaryota</taxon>
        <taxon>Metazoa</taxon>
        <taxon>Chordata</taxon>
        <taxon>Craniata</taxon>
        <taxon>Vertebrata</taxon>
        <taxon>Euteleostomi</taxon>
        <taxon>Actinopterygii</taxon>
        <taxon>Neopterygii</taxon>
        <taxon>Teleostei</taxon>
        <taxon>Neoteleostei</taxon>
        <taxon>Acanthomorphata</taxon>
        <taxon>Eupercaria</taxon>
        <taxon>Centrarchiformes</taxon>
        <taxon>Terapontoidei</taxon>
        <taxon>Terapontidae</taxon>
        <taxon>Scortum</taxon>
    </lineage>
</organism>
<evidence type="ECO:0000313" key="1">
    <source>
        <dbReference type="EMBL" id="KAI3360320.1"/>
    </source>
</evidence>
<dbReference type="EMBL" id="CM041547">
    <property type="protein sequence ID" value="KAI3360320.1"/>
    <property type="molecule type" value="Genomic_DNA"/>
</dbReference>
<gene>
    <name evidence="1" type="ORF">L3Q82_014633</name>
</gene>
<keyword evidence="2" id="KW-1185">Reference proteome</keyword>
<proteinExistence type="predicted"/>
<evidence type="ECO:0000313" key="2">
    <source>
        <dbReference type="Proteomes" id="UP000831701"/>
    </source>
</evidence>
<comment type="caution">
    <text evidence="1">The sequence shown here is derived from an EMBL/GenBank/DDBJ whole genome shotgun (WGS) entry which is preliminary data.</text>
</comment>